<reference evidence="12" key="1">
    <citation type="submission" date="2022-02" db="EMBL/GenBank/DDBJ databases">
        <title>Vibrio sp. nov, a new bacterium isolated from seawater.</title>
        <authorList>
            <person name="Yuan Y."/>
        </authorList>
    </citation>
    <scope>NUCLEOTIDE SEQUENCE</scope>
    <source>
        <strain evidence="12">ZSDZ65</strain>
    </source>
</reference>
<keyword evidence="4" id="KW-1003">Cell membrane</keyword>
<feature type="compositionally biased region" description="Polar residues" evidence="10">
    <location>
        <begin position="160"/>
        <end position="173"/>
    </location>
</feature>
<dbReference type="GO" id="GO:0031992">
    <property type="term" value="F:energy transducer activity"/>
    <property type="evidence" value="ECO:0007669"/>
    <property type="project" value="TreeGrafter"/>
</dbReference>
<evidence type="ECO:0000256" key="10">
    <source>
        <dbReference type="SAM" id="MobiDB-lite"/>
    </source>
</evidence>
<keyword evidence="9" id="KW-0472">Membrane</keyword>
<keyword evidence="8" id="KW-1133">Transmembrane helix</keyword>
<evidence type="ECO:0000256" key="5">
    <source>
        <dbReference type="ARBA" id="ARBA00022519"/>
    </source>
</evidence>
<dbReference type="SUPFAM" id="SSF74653">
    <property type="entry name" value="TolA/TonB C-terminal domain"/>
    <property type="match status" value="1"/>
</dbReference>
<dbReference type="Pfam" id="PF03544">
    <property type="entry name" value="TonB_C"/>
    <property type="match status" value="1"/>
</dbReference>
<feature type="compositionally biased region" description="Basic and acidic residues" evidence="10">
    <location>
        <begin position="149"/>
        <end position="159"/>
    </location>
</feature>
<feature type="compositionally biased region" description="Low complexity" evidence="10">
    <location>
        <begin position="50"/>
        <end position="67"/>
    </location>
</feature>
<evidence type="ECO:0000256" key="6">
    <source>
        <dbReference type="ARBA" id="ARBA00022692"/>
    </source>
</evidence>
<dbReference type="EMBL" id="JAKRRY010000006">
    <property type="protein sequence ID" value="MCW8345758.1"/>
    <property type="molecule type" value="Genomic_DNA"/>
</dbReference>
<comment type="caution">
    <text evidence="12">The sequence shown here is derived from an EMBL/GenBank/DDBJ whole genome shotgun (WGS) entry which is preliminary data.</text>
</comment>
<feature type="compositionally biased region" description="Polar residues" evidence="10">
    <location>
        <begin position="78"/>
        <end position="91"/>
    </location>
</feature>
<sequence length="277" mass="29911">MNIKRYVVAGSLSVAFHLGFMLVDDTQQVFAMPSGSHSTLVSLNFIAQSSATAASPTPPSDTDVPPDTAEKAPVPPHSSETTSAKTNSTDNKPVERRSIQKAVTKASRSSVTKNKKQPVKREKAVNKAPKSTSTIQKTSPKEQSNPVPKKSELKEEITETKTSGNDSAPTSAQPAVVNQGVSNEPVLRNTPSFTTTPVQPRYPRIARKRGIEGTATYEIWLDESGNQTKQVLVSSSGATILDKTALDAIKQWQFSAYTVKGVAVAHRIQIPVRFKLD</sequence>
<dbReference type="PROSITE" id="PS52015">
    <property type="entry name" value="TONB_CTD"/>
    <property type="match status" value="1"/>
</dbReference>
<dbReference type="Proteomes" id="UP001155587">
    <property type="component" value="Unassembled WGS sequence"/>
</dbReference>
<evidence type="ECO:0000256" key="9">
    <source>
        <dbReference type="ARBA" id="ARBA00023136"/>
    </source>
</evidence>
<keyword evidence="13" id="KW-1185">Reference proteome</keyword>
<dbReference type="AlphaFoldDB" id="A0A9X3HW04"/>
<dbReference type="PANTHER" id="PTHR33446">
    <property type="entry name" value="PROTEIN TONB-RELATED"/>
    <property type="match status" value="1"/>
</dbReference>
<dbReference type="GO" id="GO:0055085">
    <property type="term" value="P:transmembrane transport"/>
    <property type="evidence" value="ECO:0007669"/>
    <property type="project" value="InterPro"/>
</dbReference>
<feature type="region of interest" description="Disordered" evidence="10">
    <location>
        <begin position="50"/>
        <end position="197"/>
    </location>
</feature>
<keyword evidence="5" id="KW-0997">Cell inner membrane</keyword>
<evidence type="ECO:0000259" key="11">
    <source>
        <dbReference type="PROSITE" id="PS52015"/>
    </source>
</evidence>
<dbReference type="RefSeq" id="WP_265674168.1">
    <property type="nucleotide sequence ID" value="NZ_JAKRRY010000006.1"/>
</dbReference>
<protein>
    <submittedName>
        <fullName evidence="12">Energy transducer TonB</fullName>
    </submittedName>
</protein>
<accession>A0A9X3HW04</accession>
<evidence type="ECO:0000256" key="3">
    <source>
        <dbReference type="ARBA" id="ARBA00022448"/>
    </source>
</evidence>
<dbReference type="GO" id="GO:0015031">
    <property type="term" value="P:protein transport"/>
    <property type="evidence" value="ECO:0007669"/>
    <property type="project" value="UniProtKB-KW"/>
</dbReference>
<organism evidence="12 13">
    <name type="scientific">Vibrio qingdaonensis</name>
    <dbReference type="NCBI Taxonomy" id="2829491"/>
    <lineage>
        <taxon>Bacteria</taxon>
        <taxon>Pseudomonadati</taxon>
        <taxon>Pseudomonadota</taxon>
        <taxon>Gammaproteobacteria</taxon>
        <taxon>Vibrionales</taxon>
        <taxon>Vibrionaceae</taxon>
        <taxon>Vibrio</taxon>
    </lineage>
</organism>
<keyword evidence="3" id="KW-0813">Transport</keyword>
<comment type="similarity">
    <text evidence="2">Belongs to the TonB family.</text>
</comment>
<evidence type="ECO:0000256" key="8">
    <source>
        <dbReference type="ARBA" id="ARBA00022989"/>
    </source>
</evidence>
<dbReference type="InterPro" id="IPR006260">
    <property type="entry name" value="TonB/TolA_C"/>
</dbReference>
<dbReference type="GO" id="GO:0098797">
    <property type="term" value="C:plasma membrane protein complex"/>
    <property type="evidence" value="ECO:0007669"/>
    <property type="project" value="TreeGrafter"/>
</dbReference>
<evidence type="ECO:0000256" key="7">
    <source>
        <dbReference type="ARBA" id="ARBA00022927"/>
    </source>
</evidence>
<keyword evidence="7" id="KW-0653">Protein transport</keyword>
<evidence type="ECO:0000313" key="12">
    <source>
        <dbReference type="EMBL" id="MCW8345758.1"/>
    </source>
</evidence>
<comment type="subcellular location">
    <subcellularLocation>
        <location evidence="1">Cell inner membrane</location>
        <topology evidence="1">Single-pass membrane protein</topology>
        <orientation evidence="1">Periplasmic side</orientation>
    </subcellularLocation>
</comment>
<keyword evidence="6" id="KW-0812">Transmembrane</keyword>
<dbReference type="PANTHER" id="PTHR33446:SF2">
    <property type="entry name" value="PROTEIN TONB"/>
    <property type="match status" value="1"/>
</dbReference>
<feature type="compositionally biased region" description="Polar residues" evidence="10">
    <location>
        <begin position="129"/>
        <end position="146"/>
    </location>
</feature>
<dbReference type="Gene3D" id="3.30.1150.10">
    <property type="match status" value="1"/>
</dbReference>
<dbReference type="NCBIfam" id="TIGR01352">
    <property type="entry name" value="tonB_Cterm"/>
    <property type="match status" value="1"/>
</dbReference>
<evidence type="ECO:0000313" key="13">
    <source>
        <dbReference type="Proteomes" id="UP001155587"/>
    </source>
</evidence>
<dbReference type="InterPro" id="IPR037682">
    <property type="entry name" value="TonB_C"/>
</dbReference>
<gene>
    <name evidence="12" type="ORF">MD535_07000</name>
</gene>
<evidence type="ECO:0000256" key="4">
    <source>
        <dbReference type="ARBA" id="ARBA00022475"/>
    </source>
</evidence>
<dbReference type="InterPro" id="IPR051045">
    <property type="entry name" value="TonB-dependent_transducer"/>
</dbReference>
<name>A0A9X3HW04_9VIBR</name>
<feature type="domain" description="TonB C-terminal" evidence="11">
    <location>
        <begin position="187"/>
        <end position="277"/>
    </location>
</feature>
<proteinExistence type="inferred from homology"/>
<evidence type="ECO:0000256" key="2">
    <source>
        <dbReference type="ARBA" id="ARBA00006555"/>
    </source>
</evidence>
<evidence type="ECO:0000256" key="1">
    <source>
        <dbReference type="ARBA" id="ARBA00004383"/>
    </source>
</evidence>